<sequence length="53" mass="5866">MSLESIALSRTGPQPDGHSTSEVAGHHRTPVRGILFGLLFSVPLWGLIFYLFR</sequence>
<evidence type="ECO:0000313" key="3">
    <source>
        <dbReference type="EMBL" id="KPH86098.1"/>
    </source>
</evidence>
<reference evidence="3 4" key="1">
    <citation type="submission" date="2015-07" db="EMBL/GenBank/DDBJ databases">
        <title>Draft Genome Sequence of Komagataeibacter intermedius Strain AF2, Isolated from Kombucha Tea.</title>
        <authorList>
            <person name="Santos R.A."/>
            <person name="Berretta A.A."/>
            <person name="Barud H.S."/>
            <person name="Ribeiro S.J."/>
            <person name="Gonzalez-Garcia L.N."/>
            <person name="Zucchi T.D."/>
            <person name="Goldman G.H."/>
            <person name="Riano-Pachon D.M."/>
        </authorList>
    </citation>
    <scope>NUCLEOTIDE SEQUENCE [LARGE SCALE GENOMIC DNA]</scope>
    <source>
        <strain evidence="3 4">AF2</strain>
    </source>
</reference>
<dbReference type="RefSeq" id="WP_167335759.1">
    <property type="nucleotide sequence ID" value="NZ_JUFX02000214.1"/>
</dbReference>
<proteinExistence type="predicted"/>
<keyword evidence="2" id="KW-1133">Transmembrane helix</keyword>
<evidence type="ECO:0000313" key="4">
    <source>
        <dbReference type="Proteomes" id="UP000031553"/>
    </source>
</evidence>
<dbReference type="AlphaFoldDB" id="A0A0N1N608"/>
<protein>
    <submittedName>
        <fullName evidence="3">Uncharacterized protein</fullName>
    </submittedName>
</protein>
<feature type="transmembrane region" description="Helical" evidence="2">
    <location>
        <begin position="33"/>
        <end position="52"/>
    </location>
</feature>
<evidence type="ECO:0000256" key="2">
    <source>
        <dbReference type="SAM" id="Phobius"/>
    </source>
</evidence>
<gene>
    <name evidence="3" type="ORF">GLUCOINTEAF2_0200950</name>
</gene>
<feature type="region of interest" description="Disordered" evidence="1">
    <location>
        <begin position="1"/>
        <end position="25"/>
    </location>
</feature>
<keyword evidence="2" id="KW-0472">Membrane</keyword>
<name>A0A0N1N608_9PROT</name>
<dbReference type="EMBL" id="JUFX02000214">
    <property type="protein sequence ID" value="KPH86098.1"/>
    <property type="molecule type" value="Genomic_DNA"/>
</dbReference>
<dbReference type="Proteomes" id="UP000031553">
    <property type="component" value="Unassembled WGS sequence"/>
</dbReference>
<comment type="caution">
    <text evidence="3">The sequence shown here is derived from an EMBL/GenBank/DDBJ whole genome shotgun (WGS) entry which is preliminary data.</text>
</comment>
<organism evidence="3 4">
    <name type="scientific">Komagataeibacter intermedius AF2</name>
    <dbReference type="NCBI Taxonomy" id="1458464"/>
    <lineage>
        <taxon>Bacteria</taxon>
        <taxon>Pseudomonadati</taxon>
        <taxon>Pseudomonadota</taxon>
        <taxon>Alphaproteobacteria</taxon>
        <taxon>Acetobacterales</taxon>
        <taxon>Acetobacteraceae</taxon>
        <taxon>Komagataeibacter</taxon>
    </lineage>
</organism>
<keyword evidence="2" id="KW-0812">Transmembrane</keyword>
<evidence type="ECO:0000256" key="1">
    <source>
        <dbReference type="SAM" id="MobiDB-lite"/>
    </source>
</evidence>
<accession>A0A0N1N608</accession>